<dbReference type="GO" id="GO:0005741">
    <property type="term" value="C:mitochondrial outer membrane"/>
    <property type="evidence" value="ECO:0007669"/>
    <property type="project" value="TreeGrafter"/>
</dbReference>
<comment type="function">
    <text evidence="4">Inclusion body (IB) resident protein that interacts strongly with lipid droplet (LD) proteins. Involved in LD-mediated IB clearing after protein folding stress, probably by enabling access to the IBs of an LD-stored soluble sterol derivative that acts as a chaperone in inclusion clearing.</text>
</comment>
<organism evidence="5 6">
    <name type="scientific">Ophiocordyceps sinensis (strain Co18 / CGMCC 3.14243)</name>
    <name type="common">Yarsagumba caterpillar fungus</name>
    <name type="synonym">Hirsutella sinensis</name>
    <dbReference type="NCBI Taxonomy" id="911162"/>
    <lineage>
        <taxon>Eukaryota</taxon>
        <taxon>Fungi</taxon>
        <taxon>Dikarya</taxon>
        <taxon>Ascomycota</taxon>
        <taxon>Pezizomycotina</taxon>
        <taxon>Sordariomycetes</taxon>
        <taxon>Hypocreomycetidae</taxon>
        <taxon>Hypocreales</taxon>
        <taxon>Ophiocordycipitaceae</taxon>
        <taxon>Ophiocordyceps</taxon>
    </lineage>
</organism>
<evidence type="ECO:0000313" key="6">
    <source>
        <dbReference type="Proteomes" id="UP000019374"/>
    </source>
</evidence>
<dbReference type="Pfam" id="PF10300">
    <property type="entry name" value="Iml2-TPR_39"/>
    <property type="match status" value="1"/>
</dbReference>
<dbReference type="Proteomes" id="UP000019374">
    <property type="component" value="Unassembled WGS sequence"/>
</dbReference>
<dbReference type="OrthoDB" id="2154985at2759"/>
<evidence type="ECO:0000256" key="3">
    <source>
        <dbReference type="ARBA" id="ARBA00019539"/>
    </source>
</evidence>
<dbReference type="eggNOG" id="KOG3783">
    <property type="taxonomic scope" value="Eukaryota"/>
</dbReference>
<proteinExistence type="predicted"/>
<dbReference type="PANTHER" id="PTHR31859">
    <property type="entry name" value="TETRATRICOPEPTIDE REPEAT PROTEIN 39 FAMILY MEMBER"/>
    <property type="match status" value="1"/>
</dbReference>
<evidence type="ECO:0000256" key="4">
    <source>
        <dbReference type="ARBA" id="ARBA00043897"/>
    </source>
</evidence>
<evidence type="ECO:0000313" key="5">
    <source>
        <dbReference type="EMBL" id="EQL01057.1"/>
    </source>
</evidence>
<gene>
    <name evidence="5" type="ORF">OCS_03237</name>
</gene>
<protein>
    <recommendedName>
        <fullName evidence="2">Inclusion body clearance protein IML2</fullName>
    </recommendedName>
    <alternativeName>
        <fullName evidence="3">Inclusion body clearance protein iml2</fullName>
    </alternativeName>
</protein>
<dbReference type="PANTHER" id="PTHR31859:SF1">
    <property type="entry name" value="TETRATRICOPEPTIDE REPEAT PROTEIN 39C"/>
    <property type="match status" value="1"/>
</dbReference>
<dbReference type="InterPro" id="IPR019412">
    <property type="entry name" value="IML2/TPR_39"/>
</dbReference>
<dbReference type="AlphaFoldDB" id="T5AH17"/>
<sequence length="195" mass="22354">MYAMVAQDWALMRDSFLRCQESSDWSPAMYCYSAGCAALEMYRDAVGKTNDGKNKAEHGKTKAEHEHALKAEAEEYLRKAPQMAGRKRVMARQLPIETFLQRKVAKWEERAKRLGVDLADALACIAWAECCSPPAAKRGSERTAYRRERLDECQAQLDKARGWESFSLEARVGMRVQCGLETVRWLRRRLDEGEE</sequence>
<dbReference type="EMBL" id="KE652605">
    <property type="protein sequence ID" value="EQL01057.1"/>
    <property type="molecule type" value="Genomic_DNA"/>
</dbReference>
<reference evidence="5 6" key="1">
    <citation type="journal article" date="2013" name="Chin. Sci. Bull.">
        <title>Genome survey uncovers the secrets of sex and lifestyle in caterpillar fungus.</title>
        <authorList>
            <person name="Hu X."/>
            <person name="Zhang Y."/>
            <person name="Xiao G."/>
            <person name="Zheng P."/>
            <person name="Xia Y."/>
            <person name="Zhang X."/>
            <person name="St Leger R.J."/>
            <person name="Liu X."/>
            <person name="Wang C."/>
        </authorList>
    </citation>
    <scope>NUCLEOTIDE SEQUENCE [LARGE SCALE GENOMIC DNA]</scope>
    <source>
        <strain evidence="6">Co18 / CGMCC 3.14243</strain>
        <tissue evidence="5">Fruit-body</tissue>
    </source>
</reference>
<evidence type="ECO:0000256" key="2">
    <source>
        <dbReference type="ARBA" id="ARBA00018424"/>
    </source>
</evidence>
<accession>T5AH17</accession>
<dbReference type="HOGENOM" id="CLU_1396739_0_0_1"/>
<evidence type="ECO:0000256" key="1">
    <source>
        <dbReference type="ARBA" id="ARBA00011408"/>
    </source>
</evidence>
<dbReference type="GO" id="GO:0005634">
    <property type="term" value="C:nucleus"/>
    <property type="evidence" value="ECO:0007669"/>
    <property type="project" value="TreeGrafter"/>
</dbReference>
<comment type="subunit">
    <text evidence="1">Interacts with lipid droplet proteins.</text>
</comment>
<name>T5AH17_OPHSC</name>
<dbReference type="GO" id="GO:0005829">
    <property type="term" value="C:cytosol"/>
    <property type="evidence" value="ECO:0007669"/>
    <property type="project" value="TreeGrafter"/>
</dbReference>